<dbReference type="InterPro" id="IPR003582">
    <property type="entry name" value="ShKT_dom"/>
</dbReference>
<keyword evidence="1" id="KW-0732">Signal</keyword>
<organism evidence="3 4">
    <name type="scientific">Plakobranchus ocellatus</name>
    <dbReference type="NCBI Taxonomy" id="259542"/>
    <lineage>
        <taxon>Eukaryota</taxon>
        <taxon>Metazoa</taxon>
        <taxon>Spiralia</taxon>
        <taxon>Lophotrochozoa</taxon>
        <taxon>Mollusca</taxon>
        <taxon>Gastropoda</taxon>
        <taxon>Heterobranchia</taxon>
        <taxon>Euthyneura</taxon>
        <taxon>Panpulmonata</taxon>
        <taxon>Sacoglossa</taxon>
        <taxon>Placobranchoidea</taxon>
        <taxon>Plakobranchidae</taxon>
        <taxon>Plakobranchus</taxon>
    </lineage>
</organism>
<keyword evidence="4" id="KW-1185">Reference proteome</keyword>
<reference evidence="3 4" key="1">
    <citation type="journal article" date="2021" name="Elife">
        <title>Chloroplast acquisition without the gene transfer in kleptoplastic sea slugs, Plakobranchus ocellatus.</title>
        <authorList>
            <person name="Maeda T."/>
            <person name="Takahashi S."/>
            <person name="Yoshida T."/>
            <person name="Shimamura S."/>
            <person name="Takaki Y."/>
            <person name="Nagai Y."/>
            <person name="Toyoda A."/>
            <person name="Suzuki Y."/>
            <person name="Arimoto A."/>
            <person name="Ishii H."/>
            <person name="Satoh N."/>
            <person name="Nishiyama T."/>
            <person name="Hasebe M."/>
            <person name="Maruyama T."/>
            <person name="Minagawa J."/>
            <person name="Obokata J."/>
            <person name="Shigenobu S."/>
        </authorList>
    </citation>
    <scope>NUCLEOTIDE SEQUENCE [LARGE SCALE GENOMIC DNA]</scope>
</reference>
<dbReference type="AlphaFoldDB" id="A0AAV3YLS4"/>
<dbReference type="Proteomes" id="UP000735302">
    <property type="component" value="Unassembled WGS sequence"/>
</dbReference>
<protein>
    <recommendedName>
        <fullName evidence="2">ShKT domain-containing protein</fullName>
    </recommendedName>
</protein>
<name>A0AAV3YLS4_9GAST</name>
<evidence type="ECO:0000256" key="1">
    <source>
        <dbReference type="SAM" id="SignalP"/>
    </source>
</evidence>
<feature type="domain" description="ShKT" evidence="2">
    <location>
        <begin position="321"/>
        <end position="356"/>
    </location>
</feature>
<dbReference type="SMART" id="SM00254">
    <property type="entry name" value="ShKT"/>
    <property type="match status" value="2"/>
</dbReference>
<feature type="signal peptide" evidence="1">
    <location>
        <begin position="1"/>
        <end position="21"/>
    </location>
</feature>
<proteinExistence type="predicted"/>
<feature type="chain" id="PRO_5044022424" description="ShKT domain-containing protein" evidence="1">
    <location>
        <begin position="22"/>
        <end position="358"/>
    </location>
</feature>
<comment type="caution">
    <text evidence="3">The sequence shown here is derived from an EMBL/GenBank/DDBJ whole genome shotgun (WGS) entry which is preliminary data.</text>
</comment>
<evidence type="ECO:0000313" key="3">
    <source>
        <dbReference type="EMBL" id="GFN88220.1"/>
    </source>
</evidence>
<dbReference type="EMBL" id="BLXT01001848">
    <property type="protein sequence ID" value="GFN88220.1"/>
    <property type="molecule type" value="Genomic_DNA"/>
</dbReference>
<sequence length="358" mass="37715">MINRCSCVFLFLLAVAGPGQAFLSLLKRSLDSEVTPVAPLTPVTSITPAQRPCEDAAIIDCSLPGMCSDAEFASLLCPVTCGRCSNLVADCSSPEGVYCLTHPDVCTDLELAVIMCPYLCGFCGSGALTFEPPSSTTNLESTTSAPGLPVCPTCSGAAHSLDCLENLEVCRENQVCTGSVADWKLSMRCTSPLICGFEELQSNRNCTSGQAFAPQEHCTFCCQGDACARDLTLVQEGLDKIPTVLHCPACVNETDPRVCAERIVPCKPQDTCTQTVAGNNCRLGAGVCSYCCHTSECVSQALAVGLTSAHPESTSIQTTPPCVDADFYPCQYAKEVACADQDMSLTVCPLTCGRCGDL</sequence>
<evidence type="ECO:0000259" key="2">
    <source>
        <dbReference type="SMART" id="SM00254"/>
    </source>
</evidence>
<accession>A0AAV3YLS4</accession>
<feature type="domain" description="ShKT" evidence="2">
    <location>
        <begin position="52"/>
        <end position="85"/>
    </location>
</feature>
<gene>
    <name evidence="3" type="ORF">PoB_001472600</name>
</gene>
<evidence type="ECO:0000313" key="4">
    <source>
        <dbReference type="Proteomes" id="UP000735302"/>
    </source>
</evidence>